<feature type="compositionally biased region" description="Low complexity" evidence="1">
    <location>
        <begin position="1"/>
        <end position="19"/>
    </location>
</feature>
<comment type="caution">
    <text evidence="2">The sequence shown here is derived from an EMBL/GenBank/DDBJ whole genome shotgun (WGS) entry which is preliminary data.</text>
</comment>
<sequence length="450" mass="50039">MSRMTTRATARASPASRVSPRPKPKPRASPAALALSNACASNAPSSDAPSTSSLKRRYVSDNDEPEPPPDTAKASSSSSSKRRHVSDDEPEPAPDTGEASSSSRKRHYVPDDDEPEPALVTAKGSSSSRKRRHVSNDDELEHPPKKVKDDEDVKDCSFKHDLNAQKRVFPPGWWKDLSSSKEDAYKMHVNVTGQLKGRKEKVKSLVQSLQDNDFELLDRNPHDPPEPFFDSPFKQWLSFIYPGNPHTKVAADAIFTNSVAGENCHNLAYVDLDYARAMRRFTLGQTPESFRAGQHATAFVGKHQPPPDDDRHDAEDPYVLAVLLGLAQKQREDENPTPRRRGDAATRSESLRSRSRTTSESPGPEVNDPDACYTVRVVAIPEGAKHVYFYTASFPMAFLQKLYEPSKYSHSGCVTISYFRSQISQKKHILQMLTPTLEQIVSRGASYPPE</sequence>
<dbReference type="Proteomes" id="UP000766486">
    <property type="component" value="Unassembled WGS sequence"/>
</dbReference>
<organism evidence="2 3">
    <name type="scientific">Bionectria ochroleuca</name>
    <name type="common">Gliocladium roseum</name>
    <dbReference type="NCBI Taxonomy" id="29856"/>
    <lineage>
        <taxon>Eukaryota</taxon>
        <taxon>Fungi</taxon>
        <taxon>Dikarya</taxon>
        <taxon>Ascomycota</taxon>
        <taxon>Pezizomycotina</taxon>
        <taxon>Sordariomycetes</taxon>
        <taxon>Hypocreomycetidae</taxon>
        <taxon>Hypocreales</taxon>
        <taxon>Bionectriaceae</taxon>
        <taxon>Clonostachys</taxon>
    </lineage>
</organism>
<gene>
    <name evidence="2" type="ORF">CLO192961_LOCUS462743</name>
</gene>
<feature type="region of interest" description="Disordered" evidence="1">
    <location>
        <begin position="329"/>
        <end position="368"/>
    </location>
</feature>
<accession>A0ABY6UZS6</accession>
<feature type="region of interest" description="Disordered" evidence="1">
    <location>
        <begin position="1"/>
        <end position="153"/>
    </location>
</feature>
<dbReference type="EMBL" id="CABFNS010000936">
    <property type="protein sequence ID" value="VUC36976.1"/>
    <property type="molecule type" value="Genomic_DNA"/>
</dbReference>
<evidence type="ECO:0000313" key="3">
    <source>
        <dbReference type="Proteomes" id="UP000766486"/>
    </source>
</evidence>
<name>A0ABY6UZS6_BIOOC</name>
<keyword evidence="3" id="KW-1185">Reference proteome</keyword>
<feature type="compositionally biased region" description="Basic and acidic residues" evidence="1">
    <location>
        <begin position="329"/>
        <end position="352"/>
    </location>
</feature>
<feature type="compositionally biased region" description="Basic and acidic residues" evidence="1">
    <location>
        <begin position="141"/>
        <end position="153"/>
    </location>
</feature>
<protein>
    <submittedName>
        <fullName evidence="2">Uncharacterized protein</fullName>
    </submittedName>
</protein>
<evidence type="ECO:0000256" key="1">
    <source>
        <dbReference type="SAM" id="MobiDB-lite"/>
    </source>
</evidence>
<evidence type="ECO:0000313" key="2">
    <source>
        <dbReference type="EMBL" id="VUC36976.1"/>
    </source>
</evidence>
<reference evidence="2 3" key="1">
    <citation type="submission" date="2019-06" db="EMBL/GenBank/DDBJ databases">
        <authorList>
            <person name="Broberg M."/>
        </authorList>
    </citation>
    <scope>NUCLEOTIDE SEQUENCE [LARGE SCALE GENOMIC DNA]</scope>
</reference>
<proteinExistence type="predicted"/>
<feature type="compositionally biased region" description="Low complexity" evidence="1">
    <location>
        <begin position="28"/>
        <end position="53"/>
    </location>
</feature>